<protein>
    <submittedName>
        <fullName evidence="3">HNH endonuclease</fullName>
    </submittedName>
</protein>
<keyword evidence="1" id="KW-0175">Coiled coil</keyword>
<dbReference type="GO" id="GO:0003676">
    <property type="term" value="F:nucleic acid binding"/>
    <property type="evidence" value="ECO:0007669"/>
    <property type="project" value="InterPro"/>
</dbReference>
<evidence type="ECO:0000313" key="3">
    <source>
        <dbReference type="EMBL" id="MCW0524162.1"/>
    </source>
</evidence>
<dbReference type="EMBL" id="JAOZYT010000043">
    <property type="protein sequence ID" value="MCW0524162.1"/>
    <property type="molecule type" value="Genomic_DNA"/>
</dbReference>
<dbReference type="PANTHER" id="PTHR33877:SF1">
    <property type="entry name" value="TYPE IV METHYL-DIRECTED RESTRICTION ENZYME ECOKMCRA"/>
    <property type="match status" value="1"/>
</dbReference>
<evidence type="ECO:0000313" key="4">
    <source>
        <dbReference type="Proteomes" id="UP001207440"/>
    </source>
</evidence>
<gene>
    <name evidence="3" type="ORF">OKE68_07540</name>
</gene>
<dbReference type="GO" id="GO:0004519">
    <property type="term" value="F:endonuclease activity"/>
    <property type="evidence" value="ECO:0007669"/>
    <property type="project" value="UniProtKB-KW"/>
</dbReference>
<organism evidence="3 4">
    <name type="scientific">Riemerella anatipestifer</name>
    <name type="common">Moraxella anatipestifer</name>
    <dbReference type="NCBI Taxonomy" id="34085"/>
    <lineage>
        <taxon>Bacteria</taxon>
        <taxon>Pseudomonadati</taxon>
        <taxon>Bacteroidota</taxon>
        <taxon>Flavobacteriia</taxon>
        <taxon>Flavobacteriales</taxon>
        <taxon>Weeksellaceae</taxon>
        <taxon>Riemerella</taxon>
    </lineage>
</organism>
<keyword evidence="3" id="KW-0540">Nuclease</keyword>
<dbReference type="Gene3D" id="1.10.30.50">
    <property type="match status" value="1"/>
</dbReference>
<dbReference type="InterPro" id="IPR052892">
    <property type="entry name" value="NA-targeting_endonuclease"/>
</dbReference>
<dbReference type="AlphaFoldDB" id="A0AAP3AM70"/>
<accession>A0AAP3AM70</accession>
<feature type="domain" description="HNH nuclease" evidence="2">
    <location>
        <begin position="272"/>
        <end position="322"/>
    </location>
</feature>
<proteinExistence type="predicted"/>
<dbReference type="GO" id="GO:0008270">
    <property type="term" value="F:zinc ion binding"/>
    <property type="evidence" value="ECO:0007669"/>
    <property type="project" value="InterPro"/>
</dbReference>
<dbReference type="PANTHER" id="PTHR33877">
    <property type="entry name" value="SLL1193 PROTEIN"/>
    <property type="match status" value="1"/>
</dbReference>
<dbReference type="RefSeq" id="WP_222535061.1">
    <property type="nucleotide sequence ID" value="NZ_CP081925.1"/>
</dbReference>
<sequence>MDILWVLLFFFVLVSPIIAIVLIVQNRKITKSYGLLLQEYNKNLNDNNLNLENKNKEIESHKSNLELKNNELQYKENTIINLKNRIKEQQELFLKKEAYLENKINEYNKEVSLDKQSKLVLTEEDIIFFNQYELKKAKGELSYYNGKLEAIILGDKGAKIISLIKNSARFSVDNDIELDIKRELWLDTLEYNEICTRIKEEGIYYTPSLAEKFISYLEDFLYKYKFLYKKDHFNKIKNDVELVLEARIAEEKLRELKKVEERISRREHISQKVKDMVWNRDGGKCVECGSSEKLEFDHIVPFSKGGSNTYRNIQLLCEPCNRKKSNKIGQQIL</sequence>
<name>A0AAP3AM70_RIEAN</name>
<dbReference type="CDD" id="cd00085">
    <property type="entry name" value="HNHc"/>
    <property type="match status" value="1"/>
</dbReference>
<dbReference type="InterPro" id="IPR003615">
    <property type="entry name" value="HNH_nuc"/>
</dbReference>
<dbReference type="SMART" id="SM00507">
    <property type="entry name" value="HNHc"/>
    <property type="match status" value="1"/>
</dbReference>
<dbReference type="InterPro" id="IPR002711">
    <property type="entry name" value="HNH"/>
</dbReference>
<feature type="coiled-coil region" evidence="1">
    <location>
        <begin position="37"/>
        <end position="92"/>
    </location>
</feature>
<dbReference type="Proteomes" id="UP001207440">
    <property type="component" value="Unassembled WGS sequence"/>
</dbReference>
<keyword evidence="3" id="KW-0378">Hydrolase</keyword>
<dbReference type="Pfam" id="PF01844">
    <property type="entry name" value="HNH"/>
    <property type="match status" value="1"/>
</dbReference>
<evidence type="ECO:0000256" key="1">
    <source>
        <dbReference type="SAM" id="Coils"/>
    </source>
</evidence>
<keyword evidence="3" id="KW-0255">Endonuclease</keyword>
<reference evidence="3" key="1">
    <citation type="submission" date="2022-10" db="EMBL/GenBank/DDBJ databases">
        <title>Sifting through the core-genome to identify putative cross-protective antigens against Riemerella anatipestifer.</title>
        <authorList>
            <person name="Zheng X."/>
            <person name="Zhang W."/>
        </authorList>
    </citation>
    <scope>NUCLEOTIDE SEQUENCE</scope>
    <source>
        <strain evidence="3">ZWRA178</strain>
    </source>
</reference>
<evidence type="ECO:0000259" key="2">
    <source>
        <dbReference type="SMART" id="SM00507"/>
    </source>
</evidence>
<comment type="caution">
    <text evidence="3">The sequence shown here is derived from an EMBL/GenBank/DDBJ whole genome shotgun (WGS) entry which is preliminary data.</text>
</comment>